<sequence length="83" mass="9155">MTTRWGKLSSAITGGDIYTKNSESDQVREKKKTLKQVLINANEVLNCITYASGRLVSLSFDATIKLNQLGLNLLTSSNYKDVS</sequence>
<comment type="caution">
    <text evidence="1">The sequence shown here is derived from an EMBL/GenBank/DDBJ whole genome shotgun (WGS) entry which is preliminary data.</text>
</comment>
<dbReference type="EMBL" id="CM042029">
    <property type="protein sequence ID" value="KAI3797075.1"/>
    <property type="molecule type" value="Genomic_DNA"/>
</dbReference>
<protein>
    <submittedName>
        <fullName evidence="1">Uncharacterized protein</fullName>
    </submittedName>
</protein>
<name>A0ACB9HPN3_9ASTR</name>
<reference evidence="2" key="1">
    <citation type="journal article" date="2022" name="Mol. Ecol. Resour.">
        <title>The genomes of chicory, endive, great burdock and yacon provide insights into Asteraceae palaeo-polyploidization history and plant inulin production.</title>
        <authorList>
            <person name="Fan W."/>
            <person name="Wang S."/>
            <person name="Wang H."/>
            <person name="Wang A."/>
            <person name="Jiang F."/>
            <person name="Liu H."/>
            <person name="Zhao H."/>
            <person name="Xu D."/>
            <person name="Zhang Y."/>
        </authorList>
    </citation>
    <scope>NUCLEOTIDE SEQUENCE [LARGE SCALE GENOMIC DNA]</scope>
    <source>
        <strain evidence="2">cv. Yunnan</strain>
    </source>
</reference>
<accession>A0ACB9HPN3</accession>
<evidence type="ECO:0000313" key="2">
    <source>
        <dbReference type="Proteomes" id="UP001056120"/>
    </source>
</evidence>
<gene>
    <name evidence="1" type="ORF">L1987_39765</name>
</gene>
<keyword evidence="2" id="KW-1185">Reference proteome</keyword>
<proteinExistence type="predicted"/>
<evidence type="ECO:0000313" key="1">
    <source>
        <dbReference type="EMBL" id="KAI3797075.1"/>
    </source>
</evidence>
<reference evidence="1 2" key="2">
    <citation type="journal article" date="2022" name="Mol. Ecol. Resour.">
        <title>The genomes of chicory, endive, great burdock and yacon provide insights into Asteraceae paleo-polyploidization history and plant inulin production.</title>
        <authorList>
            <person name="Fan W."/>
            <person name="Wang S."/>
            <person name="Wang H."/>
            <person name="Wang A."/>
            <person name="Jiang F."/>
            <person name="Liu H."/>
            <person name="Zhao H."/>
            <person name="Xu D."/>
            <person name="Zhang Y."/>
        </authorList>
    </citation>
    <scope>NUCLEOTIDE SEQUENCE [LARGE SCALE GENOMIC DNA]</scope>
    <source>
        <strain evidence="2">cv. Yunnan</strain>
        <tissue evidence="1">Leaves</tissue>
    </source>
</reference>
<dbReference type="Proteomes" id="UP001056120">
    <property type="component" value="Linkage Group LG12"/>
</dbReference>
<organism evidence="1 2">
    <name type="scientific">Smallanthus sonchifolius</name>
    <dbReference type="NCBI Taxonomy" id="185202"/>
    <lineage>
        <taxon>Eukaryota</taxon>
        <taxon>Viridiplantae</taxon>
        <taxon>Streptophyta</taxon>
        <taxon>Embryophyta</taxon>
        <taxon>Tracheophyta</taxon>
        <taxon>Spermatophyta</taxon>
        <taxon>Magnoliopsida</taxon>
        <taxon>eudicotyledons</taxon>
        <taxon>Gunneridae</taxon>
        <taxon>Pentapetalae</taxon>
        <taxon>asterids</taxon>
        <taxon>campanulids</taxon>
        <taxon>Asterales</taxon>
        <taxon>Asteraceae</taxon>
        <taxon>Asteroideae</taxon>
        <taxon>Heliantheae alliance</taxon>
        <taxon>Millerieae</taxon>
        <taxon>Smallanthus</taxon>
    </lineage>
</organism>